<dbReference type="GO" id="GO:0008889">
    <property type="term" value="F:glycerophosphodiester phosphodiesterase activity"/>
    <property type="evidence" value="ECO:0007669"/>
    <property type="project" value="UniProtKB-EC"/>
</dbReference>
<accession>A0ABU0GTX8</accession>
<keyword evidence="2" id="KW-0378">Hydrolase</keyword>
<dbReference type="PANTHER" id="PTHR46211">
    <property type="entry name" value="GLYCEROPHOSPHORYL DIESTER PHOSPHODIESTERASE"/>
    <property type="match status" value="1"/>
</dbReference>
<protein>
    <submittedName>
        <fullName evidence="2">Glycerophosphoryl diester phosphodiesterase</fullName>
        <ecNumber evidence="2">3.1.4.46</ecNumber>
    </submittedName>
</protein>
<evidence type="ECO:0000259" key="1">
    <source>
        <dbReference type="PROSITE" id="PS51704"/>
    </source>
</evidence>
<comment type="caution">
    <text evidence="2">The sequence shown here is derived from an EMBL/GenBank/DDBJ whole genome shotgun (WGS) entry which is preliminary data.</text>
</comment>
<organism evidence="2 3">
    <name type="scientific">Planomicrobium stackebrandtii</name>
    <dbReference type="NCBI Taxonomy" id="253160"/>
    <lineage>
        <taxon>Bacteria</taxon>
        <taxon>Bacillati</taxon>
        <taxon>Bacillota</taxon>
        <taxon>Bacilli</taxon>
        <taxon>Bacillales</taxon>
        <taxon>Caryophanaceae</taxon>
        <taxon>Planomicrobium</taxon>
    </lineage>
</organism>
<dbReference type="PANTHER" id="PTHR46211:SF1">
    <property type="entry name" value="GLYCEROPHOSPHODIESTER PHOSPHODIESTERASE, CYTOPLASMIC"/>
    <property type="match status" value="1"/>
</dbReference>
<feature type="domain" description="GP-PDE" evidence="1">
    <location>
        <begin position="1"/>
        <end position="236"/>
    </location>
</feature>
<dbReference type="EC" id="3.1.4.46" evidence="2"/>
<dbReference type="Pfam" id="PF03009">
    <property type="entry name" value="GDPD"/>
    <property type="match status" value="1"/>
</dbReference>
<name>A0ABU0GTX8_9BACL</name>
<sequence>MKIYAHRGCSGTYPENTIAAFQAAAELPITGVEIDVHLTRDGEIVVIHDEKVNRTTNSKGYVKDMTLKELKELDCGSWRSEEWSDEKIPTLDEIFDIFEETNHRLNIELKTDVFPYDGLADKVVDLAAKRGFTDRVLISSFNHEDVQSLVQGKQVESAILTFEVLVDVYDYARVIGTKRIHISLPSAFRRMTTDALRKGAIVYVYTVNDVNYAEELHKIGVHGIFTDHPEKMLAHFELKESYEEK</sequence>
<dbReference type="Gene3D" id="3.20.20.190">
    <property type="entry name" value="Phosphatidylinositol (PI) phosphodiesterase"/>
    <property type="match status" value="1"/>
</dbReference>
<gene>
    <name evidence="2" type="ORF">QOZ98_001052</name>
</gene>
<dbReference type="Proteomes" id="UP001241988">
    <property type="component" value="Unassembled WGS sequence"/>
</dbReference>
<evidence type="ECO:0000313" key="2">
    <source>
        <dbReference type="EMBL" id="MDQ0428226.1"/>
    </source>
</evidence>
<dbReference type="RefSeq" id="WP_308786428.1">
    <property type="nucleotide sequence ID" value="NZ_JAUSWB010000002.1"/>
</dbReference>
<dbReference type="InterPro" id="IPR030395">
    <property type="entry name" value="GP_PDE_dom"/>
</dbReference>
<evidence type="ECO:0000313" key="3">
    <source>
        <dbReference type="Proteomes" id="UP001241988"/>
    </source>
</evidence>
<dbReference type="SUPFAM" id="SSF51695">
    <property type="entry name" value="PLC-like phosphodiesterases"/>
    <property type="match status" value="1"/>
</dbReference>
<dbReference type="InterPro" id="IPR017946">
    <property type="entry name" value="PLC-like_Pdiesterase_TIM-brl"/>
</dbReference>
<proteinExistence type="predicted"/>
<dbReference type="EMBL" id="JAUSWB010000002">
    <property type="protein sequence ID" value="MDQ0428226.1"/>
    <property type="molecule type" value="Genomic_DNA"/>
</dbReference>
<reference evidence="2 3" key="1">
    <citation type="submission" date="2023-07" db="EMBL/GenBank/DDBJ databases">
        <title>Genomic Encyclopedia of Type Strains, Phase IV (KMG-IV): sequencing the most valuable type-strain genomes for metagenomic binning, comparative biology and taxonomic classification.</title>
        <authorList>
            <person name="Goeker M."/>
        </authorList>
    </citation>
    <scope>NUCLEOTIDE SEQUENCE [LARGE SCALE GENOMIC DNA]</scope>
    <source>
        <strain evidence="2 3">DSM 16419</strain>
    </source>
</reference>
<keyword evidence="3" id="KW-1185">Reference proteome</keyword>
<dbReference type="PROSITE" id="PS51704">
    <property type="entry name" value="GP_PDE"/>
    <property type="match status" value="1"/>
</dbReference>